<organism evidence="8 9">
    <name type="scientific">Ignelater luminosus</name>
    <name type="common">Cucubano</name>
    <name type="synonym">Pyrophorus luminosus</name>
    <dbReference type="NCBI Taxonomy" id="2038154"/>
    <lineage>
        <taxon>Eukaryota</taxon>
        <taxon>Metazoa</taxon>
        <taxon>Ecdysozoa</taxon>
        <taxon>Arthropoda</taxon>
        <taxon>Hexapoda</taxon>
        <taxon>Insecta</taxon>
        <taxon>Pterygota</taxon>
        <taxon>Neoptera</taxon>
        <taxon>Endopterygota</taxon>
        <taxon>Coleoptera</taxon>
        <taxon>Polyphaga</taxon>
        <taxon>Elateriformia</taxon>
        <taxon>Elateroidea</taxon>
        <taxon>Elateridae</taxon>
        <taxon>Agrypninae</taxon>
        <taxon>Pyrophorini</taxon>
        <taxon>Ignelater</taxon>
    </lineage>
</organism>
<dbReference type="CDD" id="cd00190">
    <property type="entry name" value="Tryp_SPc"/>
    <property type="match status" value="1"/>
</dbReference>
<dbReference type="InterPro" id="IPR043504">
    <property type="entry name" value="Peptidase_S1_PA_chymotrypsin"/>
</dbReference>
<dbReference type="Proteomes" id="UP000801492">
    <property type="component" value="Unassembled WGS sequence"/>
</dbReference>
<feature type="chain" id="PRO_5035459393" description="Peptidase S1 domain-containing protein" evidence="6">
    <location>
        <begin position="20"/>
        <end position="249"/>
    </location>
</feature>
<gene>
    <name evidence="8" type="ORF">ILUMI_01549</name>
</gene>
<dbReference type="GO" id="GO:0004252">
    <property type="term" value="F:serine-type endopeptidase activity"/>
    <property type="evidence" value="ECO:0007669"/>
    <property type="project" value="InterPro"/>
</dbReference>
<dbReference type="InterPro" id="IPR001254">
    <property type="entry name" value="Trypsin_dom"/>
</dbReference>
<dbReference type="EMBL" id="VTPC01000724">
    <property type="protein sequence ID" value="KAF2904626.1"/>
    <property type="molecule type" value="Genomic_DNA"/>
</dbReference>
<dbReference type="AlphaFoldDB" id="A0A8K0DJS9"/>
<dbReference type="InterPro" id="IPR009003">
    <property type="entry name" value="Peptidase_S1_PA"/>
</dbReference>
<protein>
    <recommendedName>
        <fullName evidence="7">Peptidase S1 domain-containing protein</fullName>
    </recommendedName>
</protein>
<evidence type="ECO:0000256" key="4">
    <source>
        <dbReference type="ARBA" id="ARBA00022825"/>
    </source>
</evidence>
<evidence type="ECO:0000313" key="9">
    <source>
        <dbReference type="Proteomes" id="UP000801492"/>
    </source>
</evidence>
<keyword evidence="5" id="KW-1015">Disulfide bond</keyword>
<dbReference type="PANTHER" id="PTHR24276:SF96">
    <property type="entry name" value="PEPTIDASE S1 DOMAIN-CONTAINING PROTEIN"/>
    <property type="match status" value="1"/>
</dbReference>
<dbReference type="GO" id="GO:0006508">
    <property type="term" value="P:proteolysis"/>
    <property type="evidence" value="ECO:0007669"/>
    <property type="project" value="UniProtKB-KW"/>
</dbReference>
<evidence type="ECO:0000256" key="3">
    <source>
        <dbReference type="ARBA" id="ARBA00022801"/>
    </source>
</evidence>
<comment type="caution">
    <text evidence="8">The sequence shown here is derived from an EMBL/GenBank/DDBJ whole genome shotgun (WGS) entry which is preliminary data.</text>
</comment>
<evidence type="ECO:0000256" key="5">
    <source>
        <dbReference type="ARBA" id="ARBA00023157"/>
    </source>
</evidence>
<evidence type="ECO:0000256" key="1">
    <source>
        <dbReference type="ARBA" id="ARBA00007664"/>
    </source>
</evidence>
<dbReference type="Gene3D" id="2.40.10.10">
    <property type="entry name" value="Trypsin-like serine proteases"/>
    <property type="match status" value="2"/>
</dbReference>
<dbReference type="InterPro" id="IPR001314">
    <property type="entry name" value="Peptidase_S1A"/>
</dbReference>
<proteinExistence type="inferred from homology"/>
<keyword evidence="4" id="KW-0720">Serine protease</keyword>
<dbReference type="SMART" id="SM00020">
    <property type="entry name" value="Tryp_SPc"/>
    <property type="match status" value="1"/>
</dbReference>
<dbReference type="OrthoDB" id="8440449at2759"/>
<name>A0A8K0DJS9_IGNLU</name>
<keyword evidence="6" id="KW-0732">Signal</keyword>
<reference evidence="8" key="1">
    <citation type="submission" date="2019-08" db="EMBL/GenBank/DDBJ databases">
        <title>The genome of the North American firefly Photinus pyralis.</title>
        <authorList>
            <consortium name="Photinus pyralis genome working group"/>
            <person name="Fallon T.R."/>
            <person name="Sander Lower S.E."/>
            <person name="Weng J.-K."/>
        </authorList>
    </citation>
    <scope>NUCLEOTIDE SEQUENCE</scope>
    <source>
        <strain evidence="8">TRF0915ILg1</strain>
        <tissue evidence="8">Whole body</tissue>
    </source>
</reference>
<feature type="domain" description="Peptidase S1" evidence="7">
    <location>
        <begin position="26"/>
        <end position="247"/>
    </location>
</feature>
<comment type="similarity">
    <text evidence="1">Belongs to the peptidase S1 family.</text>
</comment>
<evidence type="ECO:0000256" key="6">
    <source>
        <dbReference type="SAM" id="SignalP"/>
    </source>
</evidence>
<sequence>MGRSLILFSLLCFSGLVVATSKEIRIVGGKDAADGAYPHQVSLLKRGDHSCGGSIIHSEWVVTAASCVHQQPESSLTVLAGTNRLSGGGTLHRVLASYVHPKYNPDTYDNNVAVLRVQLINFNPKTRKIELERSPVSENEFLMVTGWGFTSSPPTSNPDNLKELGLLTLNTKVCSSLLNRPIPPGQFCTLPSFGEGTCAGDTGGPLTNPYRRLAGVAQAFNYPCGVGLPDVHLEISNYYQWINDQCNCL</sequence>
<dbReference type="FunFam" id="2.40.10.10:FF:000068">
    <property type="entry name" value="transmembrane protease serine 2"/>
    <property type="match status" value="1"/>
</dbReference>
<evidence type="ECO:0000256" key="2">
    <source>
        <dbReference type="ARBA" id="ARBA00022670"/>
    </source>
</evidence>
<keyword evidence="2" id="KW-0645">Protease</keyword>
<dbReference type="Pfam" id="PF00089">
    <property type="entry name" value="Trypsin"/>
    <property type="match status" value="1"/>
</dbReference>
<feature type="signal peptide" evidence="6">
    <location>
        <begin position="1"/>
        <end position="19"/>
    </location>
</feature>
<accession>A0A8K0DJS9</accession>
<dbReference type="PROSITE" id="PS50240">
    <property type="entry name" value="TRYPSIN_DOM"/>
    <property type="match status" value="1"/>
</dbReference>
<keyword evidence="9" id="KW-1185">Reference proteome</keyword>
<keyword evidence="3" id="KW-0378">Hydrolase</keyword>
<dbReference type="PRINTS" id="PR00722">
    <property type="entry name" value="CHYMOTRYPSIN"/>
</dbReference>
<dbReference type="SUPFAM" id="SSF50494">
    <property type="entry name" value="Trypsin-like serine proteases"/>
    <property type="match status" value="1"/>
</dbReference>
<dbReference type="PANTHER" id="PTHR24276">
    <property type="entry name" value="POLYSERASE-RELATED"/>
    <property type="match status" value="1"/>
</dbReference>
<dbReference type="InterPro" id="IPR050430">
    <property type="entry name" value="Peptidase_S1"/>
</dbReference>
<evidence type="ECO:0000313" key="8">
    <source>
        <dbReference type="EMBL" id="KAF2904626.1"/>
    </source>
</evidence>
<evidence type="ECO:0000259" key="7">
    <source>
        <dbReference type="PROSITE" id="PS50240"/>
    </source>
</evidence>